<dbReference type="InterPro" id="IPR029058">
    <property type="entry name" value="AB_hydrolase_fold"/>
</dbReference>
<dbReference type="InterPro" id="IPR053145">
    <property type="entry name" value="AB_hydrolase_Est10"/>
</dbReference>
<sequence length="308" mass="34634">MEQLITLDQTETLYGTLTVPENGHEKAPGVLIIGGSGPIDRDGNAPGMKLNIYNQLAAWLEKQGIAALRYDKRGTGSSEGDFRETGLQDLIEDGAAAVRLLKMIPEIDEERIFILGHSEGGSIAPKVAEKEKVQGVMALASSPKPLFDILLEQGESVEREISEGKGIFYRALKTGKVNKRMIKKQHKVLKELLDEEASKKYKNVNVKWFQEHADYDPREAFHRLRIPVIAVNGGKDAQVKAEDVSAIAQQTSGPVEAYVVEEMNHILRHQPEEFSIMKTKRRYLKQQNDNLSHELLDHLHPWLQKQIQ</sequence>
<keyword evidence="3" id="KW-1185">Reference proteome</keyword>
<evidence type="ECO:0000313" key="2">
    <source>
        <dbReference type="EMBL" id="SDW88450.1"/>
    </source>
</evidence>
<dbReference type="RefSeq" id="WP_176967775.1">
    <property type="nucleotide sequence ID" value="NZ_FNNC01000006.1"/>
</dbReference>
<dbReference type="Pfam" id="PF12146">
    <property type="entry name" value="Hydrolase_4"/>
    <property type="match status" value="1"/>
</dbReference>
<evidence type="ECO:0000259" key="1">
    <source>
        <dbReference type="Pfam" id="PF12146"/>
    </source>
</evidence>
<dbReference type="STRING" id="1122204.SAMN05421781_2676"/>
<feature type="domain" description="Serine aminopeptidase S33" evidence="1">
    <location>
        <begin position="51"/>
        <end position="267"/>
    </location>
</feature>
<dbReference type="GO" id="GO:0052689">
    <property type="term" value="F:carboxylic ester hydrolase activity"/>
    <property type="evidence" value="ECO:0007669"/>
    <property type="project" value="TreeGrafter"/>
</dbReference>
<dbReference type="PANTHER" id="PTHR43265:SF1">
    <property type="entry name" value="ESTERASE ESTD"/>
    <property type="match status" value="1"/>
</dbReference>
<protein>
    <recommendedName>
        <fullName evidence="1">Serine aminopeptidase S33 domain-containing protein</fullName>
    </recommendedName>
</protein>
<dbReference type="Proteomes" id="UP000199488">
    <property type="component" value="Unassembled WGS sequence"/>
</dbReference>
<reference evidence="2 3" key="1">
    <citation type="submission" date="2016-10" db="EMBL/GenBank/DDBJ databases">
        <authorList>
            <person name="de Groot N.N."/>
        </authorList>
    </citation>
    <scope>NUCLEOTIDE SEQUENCE [LARGE SCALE GENOMIC DNA]</scope>
    <source>
        <strain evidence="2 3">DSM 23126</strain>
    </source>
</reference>
<organism evidence="2 3">
    <name type="scientific">Marinococcus luteus</name>
    <dbReference type="NCBI Taxonomy" id="1122204"/>
    <lineage>
        <taxon>Bacteria</taxon>
        <taxon>Bacillati</taxon>
        <taxon>Bacillota</taxon>
        <taxon>Bacilli</taxon>
        <taxon>Bacillales</taxon>
        <taxon>Bacillaceae</taxon>
        <taxon>Marinococcus</taxon>
    </lineage>
</organism>
<dbReference type="PANTHER" id="PTHR43265">
    <property type="entry name" value="ESTERASE ESTD"/>
    <property type="match status" value="1"/>
</dbReference>
<accession>A0A1H2X6D3</accession>
<proteinExistence type="predicted"/>
<gene>
    <name evidence="2" type="ORF">SAMN05421781_2676</name>
</gene>
<dbReference type="Gene3D" id="3.40.50.1820">
    <property type="entry name" value="alpha/beta hydrolase"/>
    <property type="match status" value="1"/>
</dbReference>
<evidence type="ECO:0000313" key="3">
    <source>
        <dbReference type="Proteomes" id="UP000199488"/>
    </source>
</evidence>
<dbReference type="InterPro" id="IPR022742">
    <property type="entry name" value="Hydrolase_4"/>
</dbReference>
<dbReference type="AlphaFoldDB" id="A0A1H2X6D3"/>
<dbReference type="EMBL" id="FNNC01000006">
    <property type="protein sequence ID" value="SDW88450.1"/>
    <property type="molecule type" value="Genomic_DNA"/>
</dbReference>
<name>A0A1H2X6D3_9BACI</name>
<dbReference type="SUPFAM" id="SSF53474">
    <property type="entry name" value="alpha/beta-Hydrolases"/>
    <property type="match status" value="1"/>
</dbReference>